<dbReference type="OrthoDB" id="2002196at2"/>
<comment type="caution">
    <text evidence="1">The sequence shown here is derived from an EMBL/GenBank/DDBJ whole genome shotgun (WGS) entry which is preliminary data.</text>
</comment>
<dbReference type="EMBL" id="JTKH01000024">
    <property type="protein sequence ID" value="KII76125.1"/>
    <property type="molecule type" value="Genomic_DNA"/>
</dbReference>
<evidence type="ECO:0000313" key="2">
    <source>
        <dbReference type="Proteomes" id="UP000031672"/>
    </source>
</evidence>
<accession>A0A0C2NIH8</accession>
<organism evidence="1 2">
    <name type="scientific">Vibrio renipiscarius</name>
    <dbReference type="NCBI Taxonomy" id="1461322"/>
    <lineage>
        <taxon>Bacteria</taxon>
        <taxon>Pseudomonadati</taxon>
        <taxon>Pseudomonadota</taxon>
        <taxon>Gammaproteobacteria</taxon>
        <taxon>Vibrionales</taxon>
        <taxon>Vibrionaceae</taxon>
        <taxon>Vibrio</taxon>
    </lineage>
</organism>
<reference evidence="1 2" key="1">
    <citation type="submission" date="2014-11" db="EMBL/GenBank/DDBJ databases">
        <title>Draft Genome Sequence of Vibrio piscirenalis strains CECT 8603T and CECT 8604, two marine Gammaproteobacterium isolated from cultured gilthead sea bream (Sparus aurata).</title>
        <authorList>
            <person name="Arahal D.R."/>
            <person name="Rodrigo-Torres L."/>
            <person name="Lucena T."/>
            <person name="Pujalte M.J."/>
        </authorList>
    </citation>
    <scope>NUCLEOTIDE SEQUENCE [LARGE SCALE GENOMIC DNA]</scope>
    <source>
        <strain evidence="1 2">DCR 1-4-2</strain>
    </source>
</reference>
<dbReference type="Proteomes" id="UP000031672">
    <property type="component" value="Unassembled WGS sequence"/>
</dbReference>
<name>A0A0C2NWF8_9VIBR</name>
<sequence length="173" mass="19569">MSELERKKEALRKKSLGELGELFAVKALVDARYDRVRNLNDDKMNFPFADLYGEFNGEKQVISIKARNKYQTNGKINSSYNLGNNCYAKAQKAEEAYGAKAYWMAIQFDKTTYSIYFGALSDLADRNSIPLAACEDGSLGKCLVKDKKHYFDFDFFSNIKPSQTTSTSSEGQK</sequence>
<evidence type="ECO:0008006" key="3">
    <source>
        <dbReference type="Google" id="ProtNLM"/>
    </source>
</evidence>
<gene>
    <name evidence="1" type="ORF">OJ16_15005</name>
</gene>
<proteinExistence type="predicted"/>
<keyword evidence="2" id="KW-1185">Reference proteome</keyword>
<dbReference type="AlphaFoldDB" id="A0A0C2NWF8"/>
<accession>A0A0C2NWF8</accession>
<evidence type="ECO:0000313" key="1">
    <source>
        <dbReference type="EMBL" id="KII76125.1"/>
    </source>
</evidence>
<protein>
    <recommendedName>
        <fullName evidence="3">Restriction endonuclease</fullName>
    </recommendedName>
</protein>
<dbReference type="RefSeq" id="WP_040992058.1">
    <property type="nucleotide sequence ID" value="NZ_JTKH01000024.1"/>
</dbReference>